<dbReference type="InterPro" id="IPR051328">
    <property type="entry name" value="T7SS_ABC-Transporter"/>
</dbReference>
<dbReference type="RefSeq" id="WP_010623124.1">
    <property type="nucleotide sequence ID" value="NZ_AZGF01000027.1"/>
</dbReference>
<dbReference type="PANTHER" id="PTHR43077">
    <property type="entry name" value="TRANSPORT PERMEASE YVFS-RELATED"/>
    <property type="match status" value="1"/>
</dbReference>
<dbReference type="Gene3D" id="3.40.1710.10">
    <property type="entry name" value="abc type-2 transporter like domain"/>
    <property type="match status" value="1"/>
</dbReference>
<feature type="transmembrane region" description="Helical" evidence="5">
    <location>
        <begin position="289"/>
        <end position="310"/>
    </location>
</feature>
<evidence type="ECO:0000313" key="8">
    <source>
        <dbReference type="Proteomes" id="UP000051820"/>
    </source>
</evidence>
<dbReference type="PANTHER" id="PTHR43077:SF5">
    <property type="entry name" value="PHAGE INFECTION PROTEIN"/>
    <property type="match status" value="1"/>
</dbReference>
<proteinExistence type="predicted"/>
<evidence type="ECO:0000259" key="6">
    <source>
        <dbReference type="Pfam" id="PF12698"/>
    </source>
</evidence>
<evidence type="ECO:0000256" key="1">
    <source>
        <dbReference type="ARBA" id="ARBA00004141"/>
    </source>
</evidence>
<keyword evidence="4 5" id="KW-0472">Membrane</keyword>
<dbReference type="OrthoDB" id="9811483at2"/>
<feature type="transmembrane region" description="Helical" evidence="5">
    <location>
        <begin position="259"/>
        <end position="277"/>
    </location>
</feature>
<reference evidence="7 8" key="1">
    <citation type="journal article" date="2015" name="Genome Announc.">
        <title>Expanding the biotechnology potential of lactobacilli through comparative genomics of 213 strains and associated genera.</title>
        <authorList>
            <person name="Sun Z."/>
            <person name="Harris H.M."/>
            <person name="McCann A."/>
            <person name="Guo C."/>
            <person name="Argimon S."/>
            <person name="Zhang W."/>
            <person name="Yang X."/>
            <person name="Jeffery I.B."/>
            <person name="Cooney J.C."/>
            <person name="Kagawa T.F."/>
            <person name="Liu W."/>
            <person name="Song Y."/>
            <person name="Salvetti E."/>
            <person name="Wrobel A."/>
            <person name="Rasinkangas P."/>
            <person name="Parkhill J."/>
            <person name="Rea M.C."/>
            <person name="O'Sullivan O."/>
            <person name="Ritari J."/>
            <person name="Douillard F.P."/>
            <person name="Paul Ross R."/>
            <person name="Yang R."/>
            <person name="Briner A.E."/>
            <person name="Felis G.E."/>
            <person name="de Vos W.M."/>
            <person name="Barrangou R."/>
            <person name="Klaenhammer T.R."/>
            <person name="Caufield P.W."/>
            <person name="Cui Y."/>
            <person name="Zhang H."/>
            <person name="O'Toole P.W."/>
        </authorList>
    </citation>
    <scope>NUCLEOTIDE SEQUENCE [LARGE SCALE GENOMIC DNA]</scope>
    <source>
        <strain evidence="7 8">DSM 5007</strain>
    </source>
</reference>
<comment type="caution">
    <text evidence="7">The sequence shown here is derived from an EMBL/GenBank/DDBJ whole genome shotgun (WGS) entry which is preliminary data.</text>
</comment>
<evidence type="ECO:0000256" key="5">
    <source>
        <dbReference type="SAM" id="Phobius"/>
    </source>
</evidence>
<protein>
    <recommendedName>
        <fullName evidence="6">ABC-2 type transporter transmembrane domain-containing protein</fullName>
    </recommendedName>
</protein>
<dbReference type="GO" id="GO:0140359">
    <property type="term" value="F:ABC-type transporter activity"/>
    <property type="evidence" value="ECO:0007669"/>
    <property type="project" value="InterPro"/>
</dbReference>
<keyword evidence="8" id="KW-1185">Reference proteome</keyword>
<accession>A0A0R1VYT9</accession>
<sequence length="374" mass="41357">MFKNKFFGFAIIAAILLTVVMVVAQIPTAKSDLKDVPVAIVNNDQGKVGKQITNQITSSNSKKAVFDWHVVKSTSKMKKDMSQQHYYAAIVIPKNFSDNISSLIIPSVSHTASINLYINQAKNATLSSSIKPILTSLITKIGQSIATQMISNLGKANISISAATAEKMEHPIQIKTTTLHSTSGLLSANSIFFQPIWLASLVVSLMLFYAARSIQTKSWQHHVSTKLSHTIASAVMAILIGSLSTINAIWILGYHAHSILPLMPFLCITSFAFIMLFSGVLTWVGFPGVILFALLLFFSAPLMAMAPQMIPSFYQHWIMPWLPMRFLYEGTKSMLYYGSSYWNSSTKSLVVIMLVGFILFYAESFLPKHIKSSK</sequence>
<feature type="transmembrane region" description="Helical" evidence="5">
    <location>
        <begin position="191"/>
        <end position="210"/>
    </location>
</feature>
<keyword evidence="2 5" id="KW-0812">Transmembrane</keyword>
<evidence type="ECO:0000256" key="2">
    <source>
        <dbReference type="ARBA" id="ARBA00022692"/>
    </source>
</evidence>
<dbReference type="AlphaFoldDB" id="A0A0R1VYT9"/>
<dbReference type="EMBL" id="AZGF01000027">
    <property type="protein sequence ID" value="KRM10573.1"/>
    <property type="molecule type" value="Genomic_DNA"/>
</dbReference>
<keyword evidence="3 5" id="KW-1133">Transmembrane helix</keyword>
<dbReference type="InterPro" id="IPR013525">
    <property type="entry name" value="ABC2_TM"/>
</dbReference>
<dbReference type="Proteomes" id="UP000051820">
    <property type="component" value="Unassembled WGS sequence"/>
</dbReference>
<gene>
    <name evidence="7" type="ORF">FD16_GL001175</name>
</gene>
<evidence type="ECO:0000256" key="4">
    <source>
        <dbReference type="ARBA" id="ARBA00023136"/>
    </source>
</evidence>
<evidence type="ECO:0000256" key="3">
    <source>
        <dbReference type="ARBA" id="ARBA00022989"/>
    </source>
</evidence>
<name>A0A0R1VYT9_9LACO</name>
<dbReference type="Pfam" id="PF12698">
    <property type="entry name" value="ABC2_membrane_3"/>
    <property type="match status" value="1"/>
</dbReference>
<evidence type="ECO:0000313" key="7">
    <source>
        <dbReference type="EMBL" id="KRM10573.1"/>
    </source>
</evidence>
<dbReference type="PATRIC" id="fig|1423807.3.peg.1196"/>
<feature type="transmembrane region" description="Helical" evidence="5">
    <location>
        <begin position="348"/>
        <end position="366"/>
    </location>
</feature>
<dbReference type="eggNOG" id="COG1511">
    <property type="taxonomic scope" value="Bacteria"/>
</dbReference>
<feature type="transmembrane region" description="Helical" evidence="5">
    <location>
        <begin position="231"/>
        <end position="253"/>
    </location>
</feature>
<feature type="domain" description="ABC-2 type transporter transmembrane" evidence="6">
    <location>
        <begin position="9"/>
        <end position="360"/>
    </location>
</feature>
<organism evidence="7 8">
    <name type="scientific">Paucilactobacillus suebicus DSM 5007 = KCTC 3549</name>
    <dbReference type="NCBI Taxonomy" id="1423807"/>
    <lineage>
        <taxon>Bacteria</taxon>
        <taxon>Bacillati</taxon>
        <taxon>Bacillota</taxon>
        <taxon>Bacilli</taxon>
        <taxon>Lactobacillales</taxon>
        <taxon>Lactobacillaceae</taxon>
        <taxon>Paucilactobacillus</taxon>
    </lineage>
</organism>
<dbReference type="GO" id="GO:0016020">
    <property type="term" value="C:membrane"/>
    <property type="evidence" value="ECO:0007669"/>
    <property type="project" value="UniProtKB-SubCell"/>
</dbReference>
<comment type="subcellular location">
    <subcellularLocation>
        <location evidence="1">Membrane</location>
        <topology evidence="1">Multi-pass membrane protein</topology>
    </subcellularLocation>
</comment>